<dbReference type="AlphaFoldDB" id="A0AA47NXY3"/>
<protein>
    <recommendedName>
        <fullName evidence="3">Ubiquitin-like protease family profile domain-containing protein</fullName>
    </recommendedName>
</protein>
<keyword evidence="2" id="KW-1185">Reference proteome</keyword>
<accession>A0AA47NXY3</accession>
<reference evidence="1" key="1">
    <citation type="journal article" date="2023" name="Front. Mar. Sci.">
        <title>A new Merluccius polli reference genome to investigate the effects of global change in West African waters.</title>
        <authorList>
            <person name="Mateo J.L."/>
            <person name="Blanco-Fernandez C."/>
            <person name="Garcia-Vazquez E."/>
            <person name="Machado-Schiaffino G."/>
        </authorList>
    </citation>
    <scope>NUCLEOTIDE SEQUENCE</scope>
    <source>
        <strain evidence="1">C29</strain>
        <tissue evidence="1">Fin</tissue>
    </source>
</reference>
<gene>
    <name evidence="1" type="ORF">N1851_018923</name>
</gene>
<sequence>MSAIWKGTFKGLKKLEPQVYDVLVGAVCSENHWTLVVSDIQFIPMTNNAMFPKEKRCLYLDPFGAKPEGIQKCIDITRAFMRQRGIHQSRWSGATLPHPVQNDMTSCGVIVCKVSNFACSLFYMAIMIELDELSNSLLL</sequence>
<evidence type="ECO:0008006" key="3">
    <source>
        <dbReference type="Google" id="ProtNLM"/>
    </source>
</evidence>
<organism evidence="1 2">
    <name type="scientific">Merluccius polli</name>
    <name type="common">Benguela hake</name>
    <name type="synonym">Merluccius cadenati</name>
    <dbReference type="NCBI Taxonomy" id="89951"/>
    <lineage>
        <taxon>Eukaryota</taxon>
        <taxon>Metazoa</taxon>
        <taxon>Chordata</taxon>
        <taxon>Craniata</taxon>
        <taxon>Vertebrata</taxon>
        <taxon>Euteleostomi</taxon>
        <taxon>Actinopterygii</taxon>
        <taxon>Neopterygii</taxon>
        <taxon>Teleostei</taxon>
        <taxon>Neoteleostei</taxon>
        <taxon>Acanthomorphata</taxon>
        <taxon>Zeiogadaria</taxon>
        <taxon>Gadariae</taxon>
        <taxon>Gadiformes</taxon>
        <taxon>Gadoidei</taxon>
        <taxon>Merlucciidae</taxon>
        <taxon>Merluccius</taxon>
    </lineage>
</organism>
<evidence type="ECO:0000313" key="1">
    <source>
        <dbReference type="EMBL" id="KAK0142966.1"/>
    </source>
</evidence>
<comment type="caution">
    <text evidence="1">The sequence shown here is derived from an EMBL/GenBank/DDBJ whole genome shotgun (WGS) entry which is preliminary data.</text>
</comment>
<dbReference type="EMBL" id="JAOPHQ010003450">
    <property type="protein sequence ID" value="KAK0142966.1"/>
    <property type="molecule type" value="Genomic_DNA"/>
</dbReference>
<dbReference type="InterPro" id="IPR038765">
    <property type="entry name" value="Papain-like_cys_pep_sf"/>
</dbReference>
<proteinExistence type="predicted"/>
<evidence type="ECO:0000313" key="2">
    <source>
        <dbReference type="Proteomes" id="UP001174136"/>
    </source>
</evidence>
<dbReference type="Proteomes" id="UP001174136">
    <property type="component" value="Unassembled WGS sequence"/>
</dbReference>
<name>A0AA47NXY3_MERPO</name>
<dbReference type="Gene3D" id="3.40.395.10">
    <property type="entry name" value="Adenoviral Proteinase, Chain A"/>
    <property type="match status" value="1"/>
</dbReference>
<dbReference type="SUPFAM" id="SSF54001">
    <property type="entry name" value="Cysteine proteinases"/>
    <property type="match status" value="1"/>
</dbReference>